<dbReference type="Proteomes" id="UP000828390">
    <property type="component" value="Unassembled WGS sequence"/>
</dbReference>
<protein>
    <submittedName>
        <fullName evidence="1">Uncharacterized protein</fullName>
    </submittedName>
</protein>
<reference evidence="1" key="2">
    <citation type="submission" date="2020-11" db="EMBL/GenBank/DDBJ databases">
        <authorList>
            <person name="McCartney M.A."/>
            <person name="Auch B."/>
            <person name="Kono T."/>
            <person name="Mallez S."/>
            <person name="Becker A."/>
            <person name="Gohl D.M."/>
            <person name="Silverstein K.A.T."/>
            <person name="Koren S."/>
            <person name="Bechman K.B."/>
            <person name="Herman A."/>
            <person name="Abrahante J.E."/>
            <person name="Garbe J."/>
        </authorList>
    </citation>
    <scope>NUCLEOTIDE SEQUENCE</scope>
    <source>
        <strain evidence="1">Duluth1</strain>
        <tissue evidence="1">Whole animal</tissue>
    </source>
</reference>
<dbReference type="EMBL" id="JAIWYP010000004">
    <property type="protein sequence ID" value="KAH3831072.1"/>
    <property type="molecule type" value="Genomic_DNA"/>
</dbReference>
<reference evidence="1" key="1">
    <citation type="journal article" date="2019" name="bioRxiv">
        <title>The Genome of the Zebra Mussel, Dreissena polymorpha: A Resource for Invasive Species Research.</title>
        <authorList>
            <person name="McCartney M.A."/>
            <person name="Auch B."/>
            <person name="Kono T."/>
            <person name="Mallez S."/>
            <person name="Zhang Y."/>
            <person name="Obille A."/>
            <person name="Becker A."/>
            <person name="Abrahante J.E."/>
            <person name="Garbe J."/>
            <person name="Badalamenti J.P."/>
            <person name="Herman A."/>
            <person name="Mangelson H."/>
            <person name="Liachko I."/>
            <person name="Sullivan S."/>
            <person name="Sone E.D."/>
            <person name="Koren S."/>
            <person name="Silverstein K.A.T."/>
            <person name="Beckman K.B."/>
            <person name="Gohl D.M."/>
        </authorList>
    </citation>
    <scope>NUCLEOTIDE SEQUENCE</scope>
    <source>
        <strain evidence="1">Duluth1</strain>
        <tissue evidence="1">Whole animal</tissue>
    </source>
</reference>
<keyword evidence="2" id="KW-1185">Reference proteome</keyword>
<comment type="caution">
    <text evidence="1">The sequence shown here is derived from an EMBL/GenBank/DDBJ whole genome shotgun (WGS) entry which is preliminary data.</text>
</comment>
<organism evidence="1 2">
    <name type="scientific">Dreissena polymorpha</name>
    <name type="common">Zebra mussel</name>
    <name type="synonym">Mytilus polymorpha</name>
    <dbReference type="NCBI Taxonomy" id="45954"/>
    <lineage>
        <taxon>Eukaryota</taxon>
        <taxon>Metazoa</taxon>
        <taxon>Spiralia</taxon>
        <taxon>Lophotrochozoa</taxon>
        <taxon>Mollusca</taxon>
        <taxon>Bivalvia</taxon>
        <taxon>Autobranchia</taxon>
        <taxon>Heteroconchia</taxon>
        <taxon>Euheterodonta</taxon>
        <taxon>Imparidentia</taxon>
        <taxon>Neoheterodontei</taxon>
        <taxon>Myida</taxon>
        <taxon>Dreissenoidea</taxon>
        <taxon>Dreissenidae</taxon>
        <taxon>Dreissena</taxon>
    </lineage>
</organism>
<name>A0A9D4HA75_DREPO</name>
<evidence type="ECO:0000313" key="2">
    <source>
        <dbReference type="Proteomes" id="UP000828390"/>
    </source>
</evidence>
<dbReference type="AlphaFoldDB" id="A0A9D4HA75"/>
<accession>A0A9D4HA75</accession>
<proteinExistence type="predicted"/>
<sequence>MSLCVELDVSQHSYLINLPNSLCGEAGAIGGNHSCLVQRQVCDVRITLSLDCHYVLATSIGFSLQPFHAIVATMLRPYYVSKDRIRFFNGQTRTSPACCCIGWTAGSSRWKGRTIASEKEKAEKKKKTA</sequence>
<evidence type="ECO:0000313" key="1">
    <source>
        <dbReference type="EMBL" id="KAH3831072.1"/>
    </source>
</evidence>
<gene>
    <name evidence="1" type="ORF">DPMN_104333</name>
</gene>